<dbReference type="InterPro" id="IPR019923">
    <property type="entry name" value="Lucif-like_OxRdtase_MSMEG_2516"/>
</dbReference>
<evidence type="ECO:0000256" key="3">
    <source>
        <dbReference type="ARBA" id="ARBA00023002"/>
    </source>
</evidence>
<evidence type="ECO:0000256" key="2">
    <source>
        <dbReference type="ARBA" id="ARBA00022643"/>
    </source>
</evidence>
<protein>
    <submittedName>
        <fullName evidence="6">TIGR03621 family F420-dependent LLM class oxidoreductase</fullName>
    </submittedName>
</protein>
<name>A0ABW7UPA3_9ACTN</name>
<dbReference type="InterPro" id="IPR036661">
    <property type="entry name" value="Luciferase-like_sf"/>
</dbReference>
<keyword evidence="7" id="KW-1185">Reference proteome</keyword>
<keyword evidence="2" id="KW-0288">FMN</keyword>
<dbReference type="EMBL" id="JBIRWE010000001">
    <property type="protein sequence ID" value="MFI1962653.1"/>
    <property type="molecule type" value="Genomic_DNA"/>
</dbReference>
<sequence>MNTTRHPFRFGVLAGGAKDAATWREQARRTEELGYSALLVPDHMGQEWGPLVSLALAAEHTSRIALGTLMLAANLRQPAVLYKELATLELAAPGRLEIGLGAGWLATDATRAGLPFEPAGARIRRLDEAVSIIRRLWDEGTATHDGDYFSAAGAVGEPRPNPVRWAMGGGGPQMLRTAVRHADIVSLSARLSSGRKDNSFGASATAERFDERVRWVREAAGARIHDIELQTLLFAAAVVPDSARYADRVLSRMFGLPAEEALDSPLALVGNADEICERLHVRRERYGISYWVVPAAQLESFAPIVARMAGK</sequence>
<evidence type="ECO:0000259" key="5">
    <source>
        <dbReference type="Pfam" id="PF00296"/>
    </source>
</evidence>
<keyword evidence="1" id="KW-0285">Flavoprotein</keyword>
<proteinExistence type="predicted"/>
<dbReference type="Proteomes" id="UP001611548">
    <property type="component" value="Unassembled WGS sequence"/>
</dbReference>
<dbReference type="NCBIfam" id="TIGR03621">
    <property type="entry name" value="F420_MSMEG_2516"/>
    <property type="match status" value="1"/>
</dbReference>
<dbReference type="InterPro" id="IPR050172">
    <property type="entry name" value="SsuD_RutA_monooxygenase"/>
</dbReference>
<dbReference type="PANTHER" id="PTHR42847">
    <property type="entry name" value="ALKANESULFONATE MONOOXYGENASE"/>
    <property type="match status" value="1"/>
</dbReference>
<accession>A0ABW7UPA3</accession>
<gene>
    <name evidence="6" type="ORF">ACH429_00665</name>
</gene>
<reference evidence="6 7" key="1">
    <citation type="submission" date="2024-10" db="EMBL/GenBank/DDBJ databases">
        <title>The Natural Products Discovery Center: Release of the First 8490 Sequenced Strains for Exploring Actinobacteria Biosynthetic Diversity.</title>
        <authorList>
            <person name="Kalkreuter E."/>
            <person name="Kautsar S.A."/>
            <person name="Yang D."/>
            <person name="Bader C.D."/>
            <person name="Teijaro C.N."/>
            <person name="Fluegel L."/>
            <person name="Davis C.M."/>
            <person name="Simpson J.R."/>
            <person name="Lauterbach L."/>
            <person name="Steele A.D."/>
            <person name="Gui C."/>
            <person name="Meng S."/>
            <person name="Li G."/>
            <person name="Viehrig K."/>
            <person name="Ye F."/>
            <person name="Su P."/>
            <person name="Kiefer A.F."/>
            <person name="Nichols A."/>
            <person name="Cepeda A.J."/>
            <person name="Yan W."/>
            <person name="Fan B."/>
            <person name="Jiang Y."/>
            <person name="Adhikari A."/>
            <person name="Zheng C.-J."/>
            <person name="Schuster L."/>
            <person name="Cowan T.M."/>
            <person name="Smanski M.J."/>
            <person name="Chevrette M.G."/>
            <person name="De Carvalho L.P.S."/>
            <person name="Shen B."/>
        </authorList>
    </citation>
    <scope>NUCLEOTIDE SEQUENCE [LARGE SCALE GENOMIC DNA]</scope>
    <source>
        <strain evidence="6 7">NPDC020327</strain>
    </source>
</reference>
<comment type="caution">
    <text evidence="6">The sequence shown here is derived from an EMBL/GenBank/DDBJ whole genome shotgun (WGS) entry which is preliminary data.</text>
</comment>
<organism evidence="6 7">
    <name type="scientific">Streptomyces pathocidini</name>
    <dbReference type="NCBI Taxonomy" id="1650571"/>
    <lineage>
        <taxon>Bacteria</taxon>
        <taxon>Bacillati</taxon>
        <taxon>Actinomycetota</taxon>
        <taxon>Actinomycetes</taxon>
        <taxon>Kitasatosporales</taxon>
        <taxon>Streptomycetaceae</taxon>
        <taxon>Streptomyces</taxon>
    </lineage>
</organism>
<evidence type="ECO:0000313" key="7">
    <source>
        <dbReference type="Proteomes" id="UP001611548"/>
    </source>
</evidence>
<dbReference type="SUPFAM" id="SSF51679">
    <property type="entry name" value="Bacterial luciferase-like"/>
    <property type="match status" value="1"/>
</dbReference>
<evidence type="ECO:0000256" key="1">
    <source>
        <dbReference type="ARBA" id="ARBA00022630"/>
    </source>
</evidence>
<dbReference type="Pfam" id="PF00296">
    <property type="entry name" value="Bac_luciferase"/>
    <property type="match status" value="1"/>
</dbReference>
<dbReference type="PANTHER" id="PTHR42847:SF4">
    <property type="entry name" value="ALKANESULFONATE MONOOXYGENASE-RELATED"/>
    <property type="match status" value="1"/>
</dbReference>
<evidence type="ECO:0000313" key="6">
    <source>
        <dbReference type="EMBL" id="MFI1962653.1"/>
    </source>
</evidence>
<dbReference type="Gene3D" id="3.20.20.30">
    <property type="entry name" value="Luciferase-like domain"/>
    <property type="match status" value="1"/>
</dbReference>
<feature type="domain" description="Luciferase-like" evidence="5">
    <location>
        <begin position="13"/>
        <end position="189"/>
    </location>
</feature>
<dbReference type="InterPro" id="IPR011251">
    <property type="entry name" value="Luciferase-like_dom"/>
</dbReference>
<keyword evidence="4" id="KW-0503">Monooxygenase</keyword>
<evidence type="ECO:0000256" key="4">
    <source>
        <dbReference type="ARBA" id="ARBA00023033"/>
    </source>
</evidence>
<dbReference type="RefSeq" id="WP_055470291.1">
    <property type="nucleotide sequence ID" value="NZ_JBEZHZ010000001.1"/>
</dbReference>
<keyword evidence="3" id="KW-0560">Oxidoreductase</keyword>